<dbReference type="GO" id="GO:0016740">
    <property type="term" value="F:transferase activity"/>
    <property type="evidence" value="ECO:0007669"/>
    <property type="project" value="UniProtKB-KW"/>
</dbReference>
<keyword evidence="1" id="KW-0808">Transferase</keyword>
<gene>
    <name evidence="1" type="ORF">TM448A00224_0022</name>
    <name evidence="2" type="ORF">TM448B00423_0037</name>
</gene>
<dbReference type="Gene3D" id="3.90.550.10">
    <property type="entry name" value="Spore Coat Polysaccharide Biosynthesis Protein SpsA, Chain A"/>
    <property type="match status" value="1"/>
</dbReference>
<dbReference type="EMBL" id="MT143989">
    <property type="protein sequence ID" value="QJA45357.1"/>
    <property type="molecule type" value="Genomic_DNA"/>
</dbReference>
<reference evidence="1" key="1">
    <citation type="submission" date="2020-03" db="EMBL/GenBank/DDBJ databases">
        <title>The deep terrestrial virosphere.</title>
        <authorList>
            <person name="Holmfeldt K."/>
            <person name="Nilsson E."/>
            <person name="Simone D."/>
            <person name="Lopez-Fernandez M."/>
            <person name="Wu X."/>
            <person name="de Brujin I."/>
            <person name="Lundin D."/>
            <person name="Andersson A."/>
            <person name="Bertilsson S."/>
            <person name="Dopson M."/>
        </authorList>
    </citation>
    <scope>NUCLEOTIDE SEQUENCE</scope>
    <source>
        <strain evidence="1">TM448A00224</strain>
        <strain evidence="2">TM448B00423</strain>
    </source>
</reference>
<organism evidence="1">
    <name type="scientific">viral metagenome</name>
    <dbReference type="NCBI Taxonomy" id="1070528"/>
    <lineage>
        <taxon>unclassified sequences</taxon>
        <taxon>metagenomes</taxon>
        <taxon>organismal metagenomes</taxon>
    </lineage>
</organism>
<dbReference type="AlphaFoldDB" id="A0A6H1ZDA3"/>
<accession>A0A6H1ZDA3</accession>
<evidence type="ECO:0000313" key="2">
    <source>
        <dbReference type="EMBL" id="QJH95468.1"/>
    </source>
</evidence>
<proteinExistence type="predicted"/>
<dbReference type="SUPFAM" id="SSF53448">
    <property type="entry name" value="Nucleotide-diphospho-sugar transferases"/>
    <property type="match status" value="1"/>
</dbReference>
<sequence>MKISNQKLAIGFPLSWPMVHSDFFFGCMMMERPEFVALRAENGPIDALRNNLVIEAMQAGASHLMMMDCDMVYHPETITRLLSHKLPIAGALVYRRYPPFDPLLLKGDPITGFESLHTWEENELIEVDATGTACLMFNMQVFRDMPSPWFKFQDHPDPKVGGVIGEDIGFCWDLRRAGYKIFVDTSLPSKHLTTMAINHQTFLLYRAMKIKQLERNKALGFTKEITEGGN</sequence>
<dbReference type="EMBL" id="MT144620">
    <property type="protein sequence ID" value="QJH95468.1"/>
    <property type="molecule type" value="Genomic_DNA"/>
</dbReference>
<protein>
    <submittedName>
        <fullName evidence="1">Putative glycosyl transferase</fullName>
    </submittedName>
</protein>
<name>A0A6H1ZDA3_9ZZZZ</name>
<evidence type="ECO:0000313" key="1">
    <source>
        <dbReference type="EMBL" id="QJA45357.1"/>
    </source>
</evidence>
<dbReference type="InterPro" id="IPR029044">
    <property type="entry name" value="Nucleotide-diphossugar_trans"/>
</dbReference>